<evidence type="ECO:0000313" key="9">
    <source>
        <dbReference type="Proteomes" id="UP001527925"/>
    </source>
</evidence>
<keyword evidence="2" id="KW-0732">Signal</keyword>
<evidence type="ECO:0000256" key="4">
    <source>
        <dbReference type="ARBA" id="ARBA00022801"/>
    </source>
</evidence>
<evidence type="ECO:0000259" key="7">
    <source>
        <dbReference type="Pfam" id="PF14541"/>
    </source>
</evidence>
<dbReference type="InterPro" id="IPR021109">
    <property type="entry name" value="Peptidase_aspartic_dom_sf"/>
</dbReference>
<dbReference type="PANTHER" id="PTHR47965:SF12">
    <property type="entry name" value="ASPARTIC PROTEINASE 3-RELATED"/>
    <property type="match status" value="1"/>
</dbReference>
<feature type="domain" description="Xylanase inhibitor C-terminal" evidence="7">
    <location>
        <begin position="80"/>
        <end position="235"/>
    </location>
</feature>
<accession>A0ABR4N209</accession>
<dbReference type="SUPFAM" id="SSF50630">
    <property type="entry name" value="Acid proteases"/>
    <property type="match status" value="1"/>
</dbReference>
<dbReference type="EMBL" id="JADGIZ020000045">
    <property type="protein sequence ID" value="KAL2913552.1"/>
    <property type="molecule type" value="Genomic_DNA"/>
</dbReference>
<reference evidence="8 9" key="1">
    <citation type="submission" date="2023-09" db="EMBL/GenBank/DDBJ databases">
        <title>Pangenome analysis of Batrachochytrium dendrobatidis and related Chytrids.</title>
        <authorList>
            <person name="Yacoub M.N."/>
            <person name="Stajich J.E."/>
            <person name="James T.Y."/>
        </authorList>
    </citation>
    <scope>NUCLEOTIDE SEQUENCE [LARGE SCALE GENOMIC DNA]</scope>
    <source>
        <strain evidence="8 9">JEL0888</strain>
    </source>
</reference>
<dbReference type="InterPro" id="IPR001461">
    <property type="entry name" value="Aspartic_peptidase_A1"/>
</dbReference>
<evidence type="ECO:0000256" key="2">
    <source>
        <dbReference type="ARBA" id="ARBA00022729"/>
    </source>
</evidence>
<proteinExistence type="predicted"/>
<evidence type="ECO:0000256" key="3">
    <source>
        <dbReference type="ARBA" id="ARBA00022750"/>
    </source>
</evidence>
<evidence type="ECO:0000256" key="1">
    <source>
        <dbReference type="ARBA" id="ARBA00022670"/>
    </source>
</evidence>
<dbReference type="InterPro" id="IPR032799">
    <property type="entry name" value="TAXi_C"/>
</dbReference>
<dbReference type="Gene3D" id="2.40.70.10">
    <property type="entry name" value="Acid Proteases"/>
    <property type="match status" value="1"/>
</dbReference>
<gene>
    <name evidence="8" type="ORF">HK105_207012</name>
</gene>
<protein>
    <recommendedName>
        <fullName evidence="7">Xylanase inhibitor C-terminal domain-containing protein</fullName>
    </recommendedName>
</protein>
<evidence type="ECO:0000256" key="5">
    <source>
        <dbReference type="ARBA" id="ARBA00023145"/>
    </source>
</evidence>
<keyword evidence="5" id="KW-0865">Zymogen</keyword>
<keyword evidence="4" id="KW-0378">Hydrolase</keyword>
<dbReference type="Proteomes" id="UP001527925">
    <property type="component" value="Unassembled WGS sequence"/>
</dbReference>
<keyword evidence="9" id="KW-1185">Reference proteome</keyword>
<name>A0ABR4N209_9FUNG</name>
<sequence length="360" mass="40116">MNLTVDNSTVNVQLNSSATDLSIPIPCVNTTTSTIGFRVCQYLNSNASFVDFGSPGLAPDCNTTNQQIAWANSPVPAAFAVNVRSISVGGVPVQLNSSFQANGNWSKFDTCSNNVLLPTEAFTALKNAIISGGGLPSNFSNDYATFFSGTSSFQNDNFNLTLMPNVTFEFISNPSTNATVSVTLSPIQYLRITSQSPLIGGFSFVDSGSSTLVTFGGTFFQDTCVLSDRQNSRVGCFSVHAAFDFEHSSISYDDDWRRCNDDNDNDDKRRICLSNGLLVPDNHHNQQLITQQHDHNDHNDDDDHHHDHHDYDDHGDYYHDHGDNWAHKRNSQQQRYHFGRRLIVLKLNFHKDRNCHNHSR</sequence>
<dbReference type="Pfam" id="PF14541">
    <property type="entry name" value="TAXi_C"/>
    <property type="match status" value="1"/>
</dbReference>
<keyword evidence="3" id="KW-0064">Aspartyl protease</keyword>
<evidence type="ECO:0000313" key="8">
    <source>
        <dbReference type="EMBL" id="KAL2913552.1"/>
    </source>
</evidence>
<comment type="caution">
    <text evidence="8">The sequence shown here is derived from an EMBL/GenBank/DDBJ whole genome shotgun (WGS) entry which is preliminary data.</text>
</comment>
<keyword evidence="1" id="KW-0645">Protease</keyword>
<feature type="region of interest" description="Disordered" evidence="6">
    <location>
        <begin position="293"/>
        <end position="313"/>
    </location>
</feature>
<organism evidence="8 9">
    <name type="scientific">Polyrhizophydium stewartii</name>
    <dbReference type="NCBI Taxonomy" id="2732419"/>
    <lineage>
        <taxon>Eukaryota</taxon>
        <taxon>Fungi</taxon>
        <taxon>Fungi incertae sedis</taxon>
        <taxon>Chytridiomycota</taxon>
        <taxon>Chytridiomycota incertae sedis</taxon>
        <taxon>Chytridiomycetes</taxon>
        <taxon>Rhizophydiales</taxon>
        <taxon>Rhizophydiales incertae sedis</taxon>
        <taxon>Polyrhizophydium</taxon>
    </lineage>
</organism>
<evidence type="ECO:0000256" key="6">
    <source>
        <dbReference type="SAM" id="MobiDB-lite"/>
    </source>
</evidence>
<dbReference type="PANTHER" id="PTHR47965">
    <property type="entry name" value="ASPARTYL PROTEASE-RELATED"/>
    <property type="match status" value="1"/>
</dbReference>